<dbReference type="AlphaFoldDB" id="A0A4R9K9E1"/>
<evidence type="ECO:0000313" key="3">
    <source>
        <dbReference type="Proteomes" id="UP000297762"/>
    </source>
</evidence>
<sequence>MENRINVHEKGQAGMRALYSLAIYLEKTTIEKSLLHLLYFRVSQINGCANCLDMHSKDFRHEGGSEQRLYLLNAWREAPFYSEREKAALSLAEVLTQITKDHVSDDIYEEARKQFDEQELIDLVFAIITINSYNRVNIAFPVAPGFYQPGQYAAKSKG</sequence>
<protein>
    <submittedName>
        <fullName evidence="2">Carboxymuconolactone decarboxylase family protein</fullName>
    </submittedName>
</protein>
<dbReference type="NCBIfam" id="TIGR00778">
    <property type="entry name" value="ahpD_dom"/>
    <property type="match status" value="1"/>
</dbReference>
<dbReference type="GO" id="GO:0051920">
    <property type="term" value="F:peroxiredoxin activity"/>
    <property type="evidence" value="ECO:0007669"/>
    <property type="project" value="InterPro"/>
</dbReference>
<dbReference type="InterPro" id="IPR003779">
    <property type="entry name" value="CMD-like"/>
</dbReference>
<accession>A0A4R9K9E1</accession>
<evidence type="ECO:0000313" key="2">
    <source>
        <dbReference type="EMBL" id="TGL62050.1"/>
    </source>
</evidence>
<name>A0A4R9K9E1_9LEPT</name>
<organism evidence="2 3">
    <name type="scientific">Leptospira sarikeiensis</name>
    <dbReference type="NCBI Taxonomy" id="2484943"/>
    <lineage>
        <taxon>Bacteria</taxon>
        <taxon>Pseudomonadati</taxon>
        <taxon>Spirochaetota</taxon>
        <taxon>Spirochaetia</taxon>
        <taxon>Leptospirales</taxon>
        <taxon>Leptospiraceae</taxon>
        <taxon>Leptospira</taxon>
    </lineage>
</organism>
<dbReference type="Pfam" id="PF02627">
    <property type="entry name" value="CMD"/>
    <property type="match status" value="1"/>
</dbReference>
<dbReference type="RefSeq" id="WP_135649138.1">
    <property type="nucleotide sequence ID" value="NZ_RQGF01000020.1"/>
</dbReference>
<dbReference type="PANTHER" id="PTHR34846:SF10">
    <property type="entry name" value="CYTOPLASMIC PROTEIN"/>
    <property type="match status" value="1"/>
</dbReference>
<evidence type="ECO:0000259" key="1">
    <source>
        <dbReference type="Pfam" id="PF02627"/>
    </source>
</evidence>
<dbReference type="SUPFAM" id="SSF69118">
    <property type="entry name" value="AhpD-like"/>
    <property type="match status" value="1"/>
</dbReference>
<keyword evidence="3" id="KW-1185">Reference proteome</keyword>
<dbReference type="Gene3D" id="1.20.1290.10">
    <property type="entry name" value="AhpD-like"/>
    <property type="match status" value="1"/>
</dbReference>
<comment type="caution">
    <text evidence="2">The sequence shown here is derived from an EMBL/GenBank/DDBJ whole genome shotgun (WGS) entry which is preliminary data.</text>
</comment>
<gene>
    <name evidence="2" type="ORF">EHQ64_08905</name>
</gene>
<dbReference type="OrthoDB" id="9801997at2"/>
<dbReference type="Proteomes" id="UP000297762">
    <property type="component" value="Unassembled WGS sequence"/>
</dbReference>
<dbReference type="PANTHER" id="PTHR34846">
    <property type="entry name" value="4-CARBOXYMUCONOLACTONE DECARBOXYLASE FAMILY PROTEIN (AFU_ORTHOLOGUE AFUA_6G11590)"/>
    <property type="match status" value="1"/>
</dbReference>
<dbReference type="EMBL" id="RQGF01000020">
    <property type="protein sequence ID" value="TGL62050.1"/>
    <property type="molecule type" value="Genomic_DNA"/>
</dbReference>
<proteinExistence type="predicted"/>
<dbReference type="InterPro" id="IPR029032">
    <property type="entry name" value="AhpD-like"/>
</dbReference>
<feature type="domain" description="Carboxymuconolactone decarboxylase-like" evidence="1">
    <location>
        <begin position="15"/>
        <end position="93"/>
    </location>
</feature>
<reference evidence="2" key="1">
    <citation type="journal article" date="2019" name="PLoS Negl. Trop. Dis.">
        <title>Revisiting the worldwide diversity of Leptospira species in the environment.</title>
        <authorList>
            <person name="Vincent A.T."/>
            <person name="Schiettekatte O."/>
            <person name="Bourhy P."/>
            <person name="Veyrier F.J."/>
            <person name="Picardeau M."/>
        </authorList>
    </citation>
    <scope>NUCLEOTIDE SEQUENCE [LARGE SCALE GENOMIC DNA]</scope>
    <source>
        <strain evidence="2">201702455</strain>
    </source>
</reference>
<dbReference type="InterPro" id="IPR004675">
    <property type="entry name" value="AhpD_core"/>
</dbReference>